<dbReference type="InterPro" id="IPR003770">
    <property type="entry name" value="MLTG-like"/>
</dbReference>
<evidence type="ECO:0000256" key="1">
    <source>
        <dbReference type="ARBA" id="ARBA00022475"/>
    </source>
</evidence>
<protein>
    <submittedName>
        <fullName evidence="8">Unannotated protein</fullName>
    </submittedName>
</protein>
<keyword evidence="2" id="KW-0812">Transmembrane</keyword>
<evidence type="ECO:0000313" key="8">
    <source>
        <dbReference type="EMBL" id="CAB4723740.1"/>
    </source>
</evidence>
<evidence type="ECO:0000256" key="2">
    <source>
        <dbReference type="ARBA" id="ARBA00022692"/>
    </source>
</evidence>
<proteinExistence type="inferred from homology"/>
<name>A0A6J6RMN6_9ZZZZ</name>
<dbReference type="PANTHER" id="PTHR30518">
    <property type="entry name" value="ENDOLYTIC MUREIN TRANSGLYCOSYLASE"/>
    <property type="match status" value="1"/>
</dbReference>
<gene>
    <name evidence="7" type="ORF">UFOPK1856_00078</name>
    <name evidence="8" type="ORF">UFOPK2735_00214</name>
</gene>
<evidence type="ECO:0000256" key="5">
    <source>
        <dbReference type="ARBA" id="ARBA00023239"/>
    </source>
</evidence>
<keyword evidence="1" id="KW-1003">Cell membrane</keyword>
<sequence>MKIWHNSSFFRIATALALVAALTFSLHLVRIPGSSAPDFACGNSSDSKVNIKIDAGESGSSIAQSLASAGVVKSAQAYFRVAVGDERSQKVAPGNHSIDVGICATQALDQLLDSSRITGLINIFEGAWLSEIIPQFYTAKMSVADVAGAIKNVSKPKGFTTLEGLLFPAQYSFEDGTLATPAMQSMVNRAEAEMQKAGFYTSKEKFTPQQLLIIASLIQAEGDTKDFAKISQVIRNRLTKGMPLQFDSTVHYVKKTRGSVFLSTQSTLIKSPYNTYKRYGLPPGPINNPGADALVAAVNPIQGDWLYFITVAPSDTRFTSDIDQFNNWKIEYKKNLRAGKFRSKK</sequence>
<dbReference type="GO" id="GO:0016829">
    <property type="term" value="F:lyase activity"/>
    <property type="evidence" value="ECO:0007669"/>
    <property type="project" value="UniProtKB-KW"/>
</dbReference>
<evidence type="ECO:0000256" key="6">
    <source>
        <dbReference type="ARBA" id="ARBA00023316"/>
    </source>
</evidence>
<evidence type="ECO:0000313" key="7">
    <source>
        <dbReference type="EMBL" id="CAB4604849.1"/>
    </source>
</evidence>
<dbReference type="AlphaFoldDB" id="A0A6J6RMN6"/>
<evidence type="ECO:0000256" key="3">
    <source>
        <dbReference type="ARBA" id="ARBA00022989"/>
    </source>
</evidence>
<keyword evidence="3" id="KW-1133">Transmembrane helix</keyword>
<keyword evidence="5" id="KW-0456">Lyase</keyword>
<accession>A0A6J6RMN6</accession>
<organism evidence="8">
    <name type="scientific">freshwater metagenome</name>
    <dbReference type="NCBI Taxonomy" id="449393"/>
    <lineage>
        <taxon>unclassified sequences</taxon>
        <taxon>metagenomes</taxon>
        <taxon>ecological metagenomes</taxon>
    </lineage>
</organism>
<reference evidence="8" key="1">
    <citation type="submission" date="2020-05" db="EMBL/GenBank/DDBJ databases">
        <authorList>
            <person name="Chiriac C."/>
            <person name="Salcher M."/>
            <person name="Ghai R."/>
            <person name="Kavagutti S V."/>
        </authorList>
    </citation>
    <scope>NUCLEOTIDE SEQUENCE</scope>
</reference>
<keyword evidence="4" id="KW-0472">Membrane</keyword>
<dbReference type="PANTHER" id="PTHR30518:SF2">
    <property type="entry name" value="ENDOLYTIC MUREIN TRANSGLYCOSYLASE"/>
    <property type="match status" value="1"/>
</dbReference>
<dbReference type="GO" id="GO:0071555">
    <property type="term" value="P:cell wall organization"/>
    <property type="evidence" value="ECO:0007669"/>
    <property type="project" value="UniProtKB-KW"/>
</dbReference>
<dbReference type="HAMAP" id="MF_02065">
    <property type="entry name" value="MltG"/>
    <property type="match status" value="1"/>
</dbReference>
<dbReference type="Pfam" id="PF02618">
    <property type="entry name" value="YceG"/>
    <property type="match status" value="1"/>
</dbReference>
<dbReference type="NCBIfam" id="TIGR00247">
    <property type="entry name" value="endolytic transglycosylase MltG"/>
    <property type="match status" value="1"/>
</dbReference>
<dbReference type="EMBL" id="CAEZUV010000004">
    <property type="protein sequence ID" value="CAB4604849.1"/>
    <property type="molecule type" value="Genomic_DNA"/>
</dbReference>
<evidence type="ECO:0000256" key="4">
    <source>
        <dbReference type="ARBA" id="ARBA00023136"/>
    </source>
</evidence>
<dbReference type="EMBL" id="CAEZYP010000016">
    <property type="protein sequence ID" value="CAB4723740.1"/>
    <property type="molecule type" value="Genomic_DNA"/>
</dbReference>
<keyword evidence="6" id="KW-0961">Cell wall biogenesis/degradation</keyword>
<dbReference type="Gene3D" id="3.30.1490.480">
    <property type="entry name" value="Endolytic murein transglycosylase"/>
    <property type="match status" value="1"/>
</dbReference>